<keyword evidence="2" id="KW-1003">Cell membrane</keyword>
<protein>
    <submittedName>
        <fullName evidence="7">LysE family translocator</fullName>
    </submittedName>
</protein>
<comment type="subcellular location">
    <subcellularLocation>
        <location evidence="1">Cell membrane</location>
        <topology evidence="1">Multi-pass membrane protein</topology>
    </subcellularLocation>
</comment>
<evidence type="ECO:0000256" key="5">
    <source>
        <dbReference type="ARBA" id="ARBA00023136"/>
    </source>
</evidence>
<keyword evidence="4 6" id="KW-1133">Transmembrane helix</keyword>
<evidence type="ECO:0000256" key="2">
    <source>
        <dbReference type="ARBA" id="ARBA00022475"/>
    </source>
</evidence>
<proteinExistence type="predicted"/>
<dbReference type="InterPro" id="IPR001123">
    <property type="entry name" value="LeuE-type"/>
</dbReference>
<evidence type="ECO:0000256" key="3">
    <source>
        <dbReference type="ARBA" id="ARBA00022692"/>
    </source>
</evidence>
<dbReference type="PANTHER" id="PTHR38825">
    <property type="entry name" value="LYSINE EXPORTER PROTEIN (LYSE/YGGA)"/>
    <property type="match status" value="1"/>
</dbReference>
<dbReference type="PANTHER" id="PTHR38825:SF1">
    <property type="entry name" value="TRANSPORTER, LYSE FAMILY"/>
    <property type="match status" value="1"/>
</dbReference>
<dbReference type="EMBL" id="JANPWE010000001">
    <property type="protein sequence ID" value="MCR6544566.1"/>
    <property type="molecule type" value="Genomic_DNA"/>
</dbReference>
<gene>
    <name evidence="7" type="ORF">NVS47_03395</name>
</gene>
<evidence type="ECO:0000313" key="8">
    <source>
        <dbReference type="Proteomes" id="UP001524944"/>
    </source>
</evidence>
<dbReference type="RefSeq" id="WP_089610021.1">
    <property type="nucleotide sequence ID" value="NZ_CP022121.1"/>
</dbReference>
<keyword evidence="3 6" id="KW-0812">Transmembrane</keyword>
<comment type="caution">
    <text evidence="7">The sequence shown here is derived from an EMBL/GenBank/DDBJ whole genome shotgun (WGS) entry which is preliminary data.</text>
</comment>
<feature type="transmembrane region" description="Helical" evidence="6">
    <location>
        <begin position="71"/>
        <end position="91"/>
    </location>
</feature>
<evidence type="ECO:0000256" key="1">
    <source>
        <dbReference type="ARBA" id="ARBA00004651"/>
    </source>
</evidence>
<accession>A0ABT1Y126</accession>
<dbReference type="Proteomes" id="UP001524944">
    <property type="component" value="Unassembled WGS sequence"/>
</dbReference>
<sequence length="213" mass="23232">MLLIFTTALALGFSGAMMPGPLLTYTIRQSLNTGPLSGFIITLGHALLEVILIALIFLGFDIILQSDMAQIIIGIIGGLLLIFMGIEMIVNSAKNKIKIEMEHNGSDTKNMLLSGAVISAANPYFLIWWVIIGLGFLLEAYKSFGPLGVLVFYVGHISADFIWYGLVSTVVGSTRKFIKENIYRIIIAVLGGLLVFFGGNFIYKAVLQILQIL</sequence>
<name>A0ABT1Y126_9FIRM</name>
<keyword evidence="5 6" id="KW-0472">Membrane</keyword>
<evidence type="ECO:0000313" key="7">
    <source>
        <dbReference type="EMBL" id="MCR6544566.1"/>
    </source>
</evidence>
<feature type="transmembrane region" description="Helical" evidence="6">
    <location>
        <begin position="182"/>
        <end position="203"/>
    </location>
</feature>
<evidence type="ECO:0000256" key="4">
    <source>
        <dbReference type="ARBA" id="ARBA00022989"/>
    </source>
</evidence>
<reference evidence="7 8" key="1">
    <citation type="submission" date="2022-08" db="EMBL/GenBank/DDBJ databases">
        <title>Proteogenomics of the novel Dehalobacterium formicoaceticum strain EZ94 highlights a key role of methyltransferases during anaerobic dichloromethane degradation.</title>
        <authorList>
            <person name="Wasmund K."/>
        </authorList>
    </citation>
    <scope>NUCLEOTIDE SEQUENCE [LARGE SCALE GENOMIC DNA]</scope>
    <source>
        <strain evidence="7 8">EZ94</strain>
    </source>
</reference>
<organism evidence="7 8">
    <name type="scientific">Dehalobacterium formicoaceticum</name>
    <dbReference type="NCBI Taxonomy" id="51515"/>
    <lineage>
        <taxon>Bacteria</taxon>
        <taxon>Bacillati</taxon>
        <taxon>Bacillota</taxon>
        <taxon>Clostridia</taxon>
        <taxon>Eubacteriales</taxon>
        <taxon>Peptococcaceae</taxon>
        <taxon>Dehalobacterium</taxon>
    </lineage>
</organism>
<feature type="transmembrane region" description="Helical" evidence="6">
    <location>
        <begin position="150"/>
        <end position="170"/>
    </location>
</feature>
<evidence type="ECO:0000256" key="6">
    <source>
        <dbReference type="SAM" id="Phobius"/>
    </source>
</evidence>
<feature type="transmembrane region" description="Helical" evidence="6">
    <location>
        <begin position="111"/>
        <end position="138"/>
    </location>
</feature>
<dbReference type="Pfam" id="PF01810">
    <property type="entry name" value="LysE"/>
    <property type="match status" value="1"/>
</dbReference>
<keyword evidence="8" id="KW-1185">Reference proteome</keyword>
<feature type="transmembrane region" description="Helical" evidence="6">
    <location>
        <begin position="40"/>
        <end position="64"/>
    </location>
</feature>